<name>A0A1D2JDY0_PARBR</name>
<comment type="caution">
    <text evidence="2">The sequence shown here is derived from an EMBL/GenBank/DDBJ whole genome shotgun (WGS) entry which is preliminary data.</text>
</comment>
<dbReference type="VEuPathDB" id="FungiDB:PABG_05828"/>
<feature type="region of interest" description="Disordered" evidence="1">
    <location>
        <begin position="37"/>
        <end position="62"/>
    </location>
</feature>
<protein>
    <submittedName>
        <fullName evidence="2">Uncharacterized protein</fullName>
    </submittedName>
</protein>
<reference evidence="2 3" key="1">
    <citation type="submission" date="2016-06" db="EMBL/GenBank/DDBJ databases">
        <authorList>
            <person name="Kjaerup R.B."/>
            <person name="Dalgaard T.S."/>
            <person name="Juul-Madsen H.R."/>
        </authorList>
    </citation>
    <scope>NUCLEOTIDE SEQUENCE [LARGE SCALE GENOMIC DNA]</scope>
    <source>
        <strain evidence="2 3">Pb300</strain>
    </source>
</reference>
<evidence type="ECO:0000313" key="3">
    <source>
        <dbReference type="Proteomes" id="UP000242814"/>
    </source>
</evidence>
<sequence length="122" mass="13281">MQYPVSKDPSYPELTILLPPFIGATFKLMGPSSTVEDQSAIIDQGARKPSDTRNDEVQGTWESKAAHWTDNVCVNLGSHATTSVAGKQPPLLCLRGVGREEHIKIADEGSMDRRVEARSNSS</sequence>
<dbReference type="AlphaFoldDB" id="A0A1D2JDY0"/>
<evidence type="ECO:0000313" key="2">
    <source>
        <dbReference type="EMBL" id="ODH27540.1"/>
    </source>
</evidence>
<dbReference type="EMBL" id="LZYO01000159">
    <property type="protein sequence ID" value="ODH27540.1"/>
    <property type="molecule type" value="Genomic_DNA"/>
</dbReference>
<gene>
    <name evidence="2" type="ORF">ACO22_04174</name>
</gene>
<feature type="compositionally biased region" description="Basic and acidic residues" evidence="1">
    <location>
        <begin position="45"/>
        <end position="56"/>
    </location>
</feature>
<dbReference type="VEuPathDB" id="FungiDB:PADG_06173"/>
<evidence type="ECO:0000256" key="1">
    <source>
        <dbReference type="SAM" id="MobiDB-lite"/>
    </source>
</evidence>
<proteinExistence type="predicted"/>
<accession>A0A1D2JDY0</accession>
<organism evidence="2 3">
    <name type="scientific">Paracoccidioides brasiliensis</name>
    <dbReference type="NCBI Taxonomy" id="121759"/>
    <lineage>
        <taxon>Eukaryota</taxon>
        <taxon>Fungi</taxon>
        <taxon>Dikarya</taxon>
        <taxon>Ascomycota</taxon>
        <taxon>Pezizomycotina</taxon>
        <taxon>Eurotiomycetes</taxon>
        <taxon>Eurotiomycetidae</taxon>
        <taxon>Onygenales</taxon>
        <taxon>Ajellomycetaceae</taxon>
        <taxon>Paracoccidioides</taxon>
    </lineage>
</organism>
<dbReference type="Proteomes" id="UP000242814">
    <property type="component" value="Unassembled WGS sequence"/>
</dbReference>